<keyword evidence="2 6" id="KW-0256">Endoplasmic reticulum</keyword>
<feature type="region of interest" description="Disordered" evidence="7">
    <location>
        <begin position="189"/>
        <end position="223"/>
    </location>
</feature>
<dbReference type="InterPro" id="IPR019013">
    <property type="entry name" value="Vma21"/>
</dbReference>
<organism evidence="9 10">
    <name type="scientific">Zizania palustris</name>
    <name type="common">Northern wild rice</name>
    <dbReference type="NCBI Taxonomy" id="103762"/>
    <lineage>
        <taxon>Eukaryota</taxon>
        <taxon>Viridiplantae</taxon>
        <taxon>Streptophyta</taxon>
        <taxon>Embryophyta</taxon>
        <taxon>Tracheophyta</taxon>
        <taxon>Spermatophyta</taxon>
        <taxon>Magnoliopsida</taxon>
        <taxon>Liliopsida</taxon>
        <taxon>Poales</taxon>
        <taxon>Poaceae</taxon>
        <taxon>BOP clade</taxon>
        <taxon>Oryzoideae</taxon>
        <taxon>Oryzeae</taxon>
        <taxon>Zizaniinae</taxon>
        <taxon>Zizania</taxon>
    </lineage>
</organism>
<feature type="domain" description="Rhamnogalacturonase A/B/Epimerase-like pectate lyase" evidence="8">
    <location>
        <begin position="355"/>
        <end position="582"/>
    </location>
</feature>
<feature type="compositionally biased region" description="Polar residues" evidence="7">
    <location>
        <begin position="189"/>
        <end position="198"/>
    </location>
</feature>
<dbReference type="PANTHER" id="PTHR33928:SF7">
    <property type="entry name" value="POLYGALACTURONASE QRT3"/>
    <property type="match status" value="1"/>
</dbReference>
<feature type="compositionally biased region" description="Polar residues" evidence="7">
    <location>
        <begin position="18"/>
        <end position="27"/>
    </location>
</feature>
<dbReference type="Proteomes" id="UP000729402">
    <property type="component" value="Unassembled WGS sequence"/>
</dbReference>
<evidence type="ECO:0000313" key="10">
    <source>
        <dbReference type="Proteomes" id="UP000729402"/>
    </source>
</evidence>
<feature type="compositionally biased region" description="Basic and acidic residues" evidence="7">
    <location>
        <begin position="199"/>
        <end position="209"/>
    </location>
</feature>
<keyword evidence="10" id="KW-1185">Reference proteome</keyword>
<evidence type="ECO:0000256" key="3">
    <source>
        <dbReference type="ARBA" id="ARBA00022989"/>
    </source>
</evidence>
<evidence type="ECO:0000256" key="2">
    <source>
        <dbReference type="ARBA" id="ARBA00022824"/>
    </source>
</evidence>
<dbReference type="HAMAP" id="MF_03058">
    <property type="entry name" value="VMA21"/>
    <property type="match status" value="1"/>
</dbReference>
<comment type="function">
    <text evidence="6">Required for the assembly of the V0 complex of the vacuolar ATPase (V-ATPase) in the endoplasmic reticulum.</text>
</comment>
<feature type="compositionally biased region" description="Low complexity" evidence="7">
    <location>
        <begin position="725"/>
        <end position="738"/>
    </location>
</feature>
<evidence type="ECO:0000259" key="8">
    <source>
        <dbReference type="Pfam" id="PF12708"/>
    </source>
</evidence>
<dbReference type="GO" id="GO:0033116">
    <property type="term" value="C:endoplasmic reticulum-Golgi intermediate compartment membrane"/>
    <property type="evidence" value="ECO:0007669"/>
    <property type="project" value="UniProtKB-SubCell"/>
</dbReference>
<comment type="caution">
    <text evidence="9">The sequence shown here is derived from an EMBL/GenBank/DDBJ whole genome shotgun (WGS) entry which is preliminary data.</text>
</comment>
<dbReference type="Pfam" id="PF09446">
    <property type="entry name" value="VMA21"/>
    <property type="match status" value="1"/>
</dbReference>
<protein>
    <recommendedName>
        <fullName evidence="6">Vacuolar ATPase assembly integral membrane protein VMA21 homolog</fullName>
    </recommendedName>
</protein>
<comment type="subcellular location">
    <subcellularLocation>
        <location evidence="6">Endoplasmic reticulum membrane</location>
        <topology evidence="6">Multi-pass membrane protein</topology>
    </subcellularLocation>
    <subcellularLocation>
        <location evidence="6">Endoplasmic reticulum-Golgi intermediate compartment membrane</location>
        <topology evidence="6">Multi-pass membrane protein</topology>
    </subcellularLocation>
    <subcellularLocation>
        <location evidence="6">Cytoplasmic vesicle</location>
        <location evidence="6">COPII-coated vesicle membrane</location>
        <topology evidence="6">Multi-pass membrane protein</topology>
    </subcellularLocation>
</comment>
<dbReference type="GO" id="GO:0005789">
    <property type="term" value="C:endoplasmic reticulum membrane"/>
    <property type="evidence" value="ECO:0007669"/>
    <property type="project" value="UniProtKB-SubCell"/>
</dbReference>
<dbReference type="InterPro" id="IPR024535">
    <property type="entry name" value="RHGA/B-epi-like_pectate_lyase"/>
</dbReference>
<evidence type="ECO:0000256" key="4">
    <source>
        <dbReference type="ARBA" id="ARBA00023136"/>
    </source>
</evidence>
<keyword evidence="1 6" id="KW-0812">Transmembrane</keyword>
<feature type="transmembrane region" description="Helical" evidence="6">
    <location>
        <begin position="107"/>
        <end position="130"/>
    </location>
</feature>
<evidence type="ECO:0000256" key="6">
    <source>
        <dbReference type="HAMAP-Rule" id="MF_03058"/>
    </source>
</evidence>
<feature type="region of interest" description="Disordered" evidence="7">
    <location>
        <begin position="705"/>
        <end position="738"/>
    </location>
</feature>
<dbReference type="GO" id="GO:0004650">
    <property type="term" value="F:polygalacturonase activity"/>
    <property type="evidence" value="ECO:0007669"/>
    <property type="project" value="InterPro"/>
</dbReference>
<accession>A0A8J5RD03</accession>
<dbReference type="GO" id="GO:0012507">
    <property type="term" value="C:ER to Golgi transport vesicle membrane"/>
    <property type="evidence" value="ECO:0007669"/>
    <property type="project" value="UniProtKB-SubCell"/>
</dbReference>
<dbReference type="InterPro" id="IPR039279">
    <property type="entry name" value="QRT3-like"/>
</dbReference>
<evidence type="ECO:0000313" key="9">
    <source>
        <dbReference type="EMBL" id="KAG8043454.1"/>
    </source>
</evidence>
<keyword evidence="4 6" id="KW-0472">Membrane</keyword>
<feature type="transmembrane region" description="Helical" evidence="6">
    <location>
        <begin position="142"/>
        <end position="162"/>
    </location>
</feature>
<sequence length="738" mass="77540">MGLPRWAVAAQCNDSHKQLQPSDSSCLFPSPTRSAATPPTHTSDASTDDYPLGAFGLRRSTAPPPDPLSAVQHRRTGPPLFRPVLRHFAAPFLFPLREAMSGVITKFAVTSMVMWMAPVAIVYGFYYQIFPGVSQLSSSTQTLASGFLAVLSVNLVIGFYICMAMKETPHHEPQPDPTFLANAKASINQPTSSQVNDDSQGKGKGKVELPADTCSRRKRNNAAAEDGTHACTVHYVKRTDGQKRYHCACHLPSVKIKLSRAGVRSKKARKRKQHGAAGRRGGGGGFFLVVLAALLLALASGASAAWSHGAGAGGAGERRYMDLALRRVESVRSSFGARRDLAATASASSSRVYHVTDYGADPTGGADATAAINKAIADAFRRPSSATMTGGIPDLGGAEIHLEGGTYLVKGPLTLPASGGGNFKIHSGSLRAADDFPTDRYLIELSAKAGGGGGGSSSMSYYYEYVTLRDLMLDCSYRGGGVSVVDSLRVGIDNCYVVHFGTDGIAVSGGHETYIRNSFLGQHMTAGGDPGEKSFTGTGIRLDGNDNSVADVVVFSAETGIMVTGGANTISGVHCYNKATGIVAEDPVLLHVSGSFFLGDANVVLKAVNGVAKGVQIVGNLFNGRDKGVDIVQLDGKFATVEQVYVQQNAATGMTVRSTSARGSVAGNGSLWTVDFSPVLLFPDRIGHVQYSLVAGDAFPGYTLRTSPATRSSSPPTRPCPPPSTCSSTRTSAENCLR</sequence>
<feature type="compositionally biased region" description="Low complexity" evidence="7">
    <location>
        <begin position="29"/>
        <end position="43"/>
    </location>
</feature>
<comment type="caution">
    <text evidence="6">Lacks conserved residue(s) required for the propagation of feature annotation.</text>
</comment>
<dbReference type="OrthoDB" id="1046782at2759"/>
<feature type="region of interest" description="Disordered" evidence="7">
    <location>
        <begin position="14"/>
        <end position="48"/>
    </location>
</feature>
<evidence type="ECO:0000256" key="7">
    <source>
        <dbReference type="SAM" id="MobiDB-lite"/>
    </source>
</evidence>
<name>A0A8J5RD03_ZIZPA</name>
<keyword evidence="5 6" id="KW-0968">Cytoplasmic vesicle</keyword>
<evidence type="ECO:0000256" key="5">
    <source>
        <dbReference type="ARBA" id="ARBA00023329"/>
    </source>
</evidence>
<feature type="compositionally biased region" description="Low complexity" evidence="7">
    <location>
        <begin position="705"/>
        <end position="715"/>
    </location>
</feature>
<keyword evidence="3 6" id="KW-1133">Transmembrane helix</keyword>
<proteinExistence type="inferred from homology"/>
<dbReference type="EMBL" id="JAAALK010000953">
    <property type="protein sequence ID" value="KAG8043454.1"/>
    <property type="molecule type" value="Genomic_DNA"/>
</dbReference>
<evidence type="ECO:0000256" key="1">
    <source>
        <dbReference type="ARBA" id="ARBA00022692"/>
    </source>
</evidence>
<reference evidence="9" key="1">
    <citation type="journal article" date="2021" name="bioRxiv">
        <title>Whole Genome Assembly and Annotation of Northern Wild Rice, Zizania palustris L., Supports a Whole Genome Duplication in the Zizania Genus.</title>
        <authorList>
            <person name="Haas M."/>
            <person name="Kono T."/>
            <person name="Macchietto M."/>
            <person name="Millas R."/>
            <person name="McGilp L."/>
            <person name="Shao M."/>
            <person name="Duquette J."/>
            <person name="Hirsch C.N."/>
            <person name="Kimball J."/>
        </authorList>
    </citation>
    <scope>NUCLEOTIDE SEQUENCE</scope>
    <source>
        <tissue evidence="9">Fresh leaf tissue</tissue>
    </source>
</reference>
<gene>
    <name evidence="9" type="ORF">GUJ93_ZPchr0458g22505</name>
</gene>
<dbReference type="PANTHER" id="PTHR33928">
    <property type="entry name" value="POLYGALACTURONASE QRT3"/>
    <property type="match status" value="1"/>
</dbReference>
<comment type="similarity">
    <text evidence="6">Belongs to the VMA21 family.</text>
</comment>
<dbReference type="GO" id="GO:0070072">
    <property type="term" value="P:vacuolar proton-transporting V-type ATPase complex assembly"/>
    <property type="evidence" value="ECO:0007669"/>
    <property type="project" value="UniProtKB-UniRule"/>
</dbReference>
<dbReference type="Pfam" id="PF12708">
    <property type="entry name" value="Pect-lyase_RHGA_epim"/>
    <property type="match status" value="1"/>
</dbReference>
<feature type="transmembrane region" description="Helical" evidence="6">
    <location>
        <begin position="286"/>
        <end position="306"/>
    </location>
</feature>
<reference evidence="9" key="2">
    <citation type="submission" date="2021-02" db="EMBL/GenBank/DDBJ databases">
        <authorList>
            <person name="Kimball J.A."/>
            <person name="Haas M.W."/>
            <person name="Macchietto M."/>
            <person name="Kono T."/>
            <person name="Duquette J."/>
            <person name="Shao M."/>
        </authorList>
    </citation>
    <scope>NUCLEOTIDE SEQUENCE</scope>
    <source>
        <tissue evidence="9">Fresh leaf tissue</tissue>
    </source>
</reference>
<dbReference type="AlphaFoldDB" id="A0A8J5RD03"/>